<keyword evidence="4" id="KW-0732">Signal</keyword>
<dbReference type="RefSeq" id="WP_013418690.1">
    <property type="nucleotide sequence ID" value="NC_014664.1"/>
</dbReference>
<reference evidence="7" key="1">
    <citation type="journal article" date="2011" name="J. Bacteriol.">
        <title>Genome sequences of eight morphologically diverse alphaproteobacteria.</title>
        <authorList>
            <consortium name="US DOE Joint Genome Institute"/>
            <person name="Brown P.J."/>
            <person name="Kysela D.T."/>
            <person name="Buechlein A."/>
            <person name="Hemmerich C."/>
            <person name="Brun Y.V."/>
        </authorList>
    </citation>
    <scope>NUCLEOTIDE SEQUENCE [LARGE SCALE GENOMIC DNA]</scope>
    <source>
        <strain evidence="7">ATCC 17100 / ATH 3.1.1 / DSM 162 / LMG 4299</strain>
    </source>
</reference>
<dbReference type="Gene3D" id="2.30.42.10">
    <property type="match status" value="2"/>
</dbReference>
<name>E3I2Z2_RHOVT</name>
<feature type="region of interest" description="Disordered" evidence="3">
    <location>
        <begin position="60"/>
        <end position="83"/>
    </location>
</feature>
<dbReference type="Pfam" id="PF13365">
    <property type="entry name" value="Trypsin_2"/>
    <property type="match status" value="1"/>
</dbReference>
<dbReference type="InterPro" id="IPR001478">
    <property type="entry name" value="PDZ"/>
</dbReference>
<dbReference type="PRINTS" id="PR00834">
    <property type="entry name" value="PROTEASES2C"/>
</dbReference>
<dbReference type="GO" id="GO:0006508">
    <property type="term" value="P:proteolysis"/>
    <property type="evidence" value="ECO:0007669"/>
    <property type="project" value="UniProtKB-KW"/>
</dbReference>
<evidence type="ECO:0000256" key="2">
    <source>
        <dbReference type="ARBA" id="ARBA00022801"/>
    </source>
</evidence>
<sequence length="476" mass="50115">MAIHHHLRLLLGASLLAFGGVAAASPTFAVEMKSGESFSDVAARVRNSVVSVSAQVTEELGSSSARRSRGEGSRGPKKGQSVLQKTSVGSGFIIDASGIIVTNNHVIEDGNTVFVVLPDGSEVKVDRVIGRDTKTDIAVLKITPRANKPLTPVSFGDSSHMRIGDWVIAVGNPFGFKGSVTAGILSGRGRDISAGPYDDFLQTDASINSGNSGGPLFNARGEVIGINTAIFSPSGGSIGLGFAIPSNTAKRIVEQLRKHGEIRWGWIGARLQTPSDDIAEHLHLDHAEGALIARVDKGSPAEAAGLQEGDVVLAFAGTSVKHARQLPRFIAQSNVGEDADVLILRNGEKKTVKVKVGRMIEADWSGALPLSQQKAKRQKLGKISFAPLSDDLRSRLGLSSDAEGAVVSADESRVVARGNLNPGDVVIEAAHGPVRTADELDQRLTQLRALSRSQATLTVRDASGAIRFESVSLDQD</sequence>
<dbReference type="KEGG" id="rva:Rvan_1012"/>
<dbReference type="OrthoDB" id="7358927at2"/>
<dbReference type="GO" id="GO:0004252">
    <property type="term" value="F:serine-type endopeptidase activity"/>
    <property type="evidence" value="ECO:0007669"/>
    <property type="project" value="InterPro"/>
</dbReference>
<dbReference type="SMART" id="SM00228">
    <property type="entry name" value="PDZ"/>
    <property type="match status" value="2"/>
</dbReference>
<dbReference type="PROSITE" id="PS50106">
    <property type="entry name" value="PDZ"/>
    <property type="match status" value="1"/>
</dbReference>
<evidence type="ECO:0000313" key="7">
    <source>
        <dbReference type="Proteomes" id="UP000001399"/>
    </source>
</evidence>
<dbReference type="InterPro" id="IPR051201">
    <property type="entry name" value="Chloro_Bact_Ser_Proteases"/>
</dbReference>
<keyword evidence="2 6" id="KW-0378">Hydrolase</keyword>
<keyword evidence="7" id="KW-1185">Reference proteome</keyword>
<dbReference type="InterPro" id="IPR036034">
    <property type="entry name" value="PDZ_sf"/>
</dbReference>
<evidence type="ECO:0000313" key="6">
    <source>
        <dbReference type="EMBL" id="ADP70286.1"/>
    </source>
</evidence>
<dbReference type="PANTHER" id="PTHR43343">
    <property type="entry name" value="PEPTIDASE S12"/>
    <property type="match status" value="1"/>
</dbReference>
<dbReference type="STRING" id="648757.Rvan_1012"/>
<protein>
    <submittedName>
        <fullName evidence="6">Protease Do</fullName>
        <ecNumber evidence="6">3.4.21.108</ecNumber>
    </submittedName>
</protein>
<proteinExistence type="predicted"/>
<feature type="signal peptide" evidence="4">
    <location>
        <begin position="1"/>
        <end position="24"/>
    </location>
</feature>
<dbReference type="Proteomes" id="UP000001399">
    <property type="component" value="Chromosome"/>
</dbReference>
<dbReference type="Gene3D" id="2.40.10.120">
    <property type="match status" value="1"/>
</dbReference>
<feature type="domain" description="PDZ" evidence="5">
    <location>
        <begin position="251"/>
        <end position="321"/>
    </location>
</feature>
<dbReference type="EMBL" id="CP002292">
    <property type="protein sequence ID" value="ADP70286.1"/>
    <property type="molecule type" value="Genomic_DNA"/>
</dbReference>
<evidence type="ECO:0000256" key="4">
    <source>
        <dbReference type="SAM" id="SignalP"/>
    </source>
</evidence>
<accession>E3I2Z2</accession>
<dbReference type="InterPro" id="IPR001940">
    <property type="entry name" value="Peptidase_S1C"/>
</dbReference>
<dbReference type="HOGENOM" id="CLU_020120_1_0_5"/>
<feature type="chain" id="PRO_5003171069" evidence="4">
    <location>
        <begin position="25"/>
        <end position="476"/>
    </location>
</feature>
<organism evidence="6 7">
    <name type="scientific">Rhodomicrobium vannielii (strain ATCC 17100 / DSM 162 / LMG 4299 / NCIMB 10020 / ATH 3.1.1)</name>
    <dbReference type="NCBI Taxonomy" id="648757"/>
    <lineage>
        <taxon>Bacteria</taxon>
        <taxon>Pseudomonadati</taxon>
        <taxon>Pseudomonadota</taxon>
        <taxon>Alphaproteobacteria</taxon>
        <taxon>Hyphomicrobiales</taxon>
        <taxon>Hyphomicrobiaceae</taxon>
        <taxon>Rhodomicrobium</taxon>
    </lineage>
</organism>
<dbReference type="InterPro" id="IPR009003">
    <property type="entry name" value="Peptidase_S1_PA"/>
</dbReference>
<dbReference type="EC" id="3.4.21.108" evidence="6"/>
<dbReference type="PANTHER" id="PTHR43343:SF3">
    <property type="entry name" value="PROTEASE DO-LIKE 8, CHLOROPLASTIC"/>
    <property type="match status" value="1"/>
</dbReference>
<dbReference type="SUPFAM" id="SSF50494">
    <property type="entry name" value="Trypsin-like serine proteases"/>
    <property type="match status" value="1"/>
</dbReference>
<dbReference type="Pfam" id="PF13180">
    <property type="entry name" value="PDZ_2"/>
    <property type="match status" value="1"/>
</dbReference>
<evidence type="ECO:0000259" key="5">
    <source>
        <dbReference type="PROSITE" id="PS50106"/>
    </source>
</evidence>
<dbReference type="SUPFAM" id="SSF50156">
    <property type="entry name" value="PDZ domain-like"/>
    <property type="match status" value="1"/>
</dbReference>
<evidence type="ECO:0000256" key="3">
    <source>
        <dbReference type="SAM" id="MobiDB-lite"/>
    </source>
</evidence>
<dbReference type="eggNOG" id="COG0265">
    <property type="taxonomic scope" value="Bacteria"/>
</dbReference>
<gene>
    <name evidence="6" type="ordered locus">Rvan_1012</name>
</gene>
<dbReference type="AlphaFoldDB" id="E3I2Z2"/>
<keyword evidence="1 6" id="KW-0645">Protease</keyword>
<evidence type="ECO:0000256" key="1">
    <source>
        <dbReference type="ARBA" id="ARBA00022670"/>
    </source>
</evidence>